<feature type="transmembrane region" description="Helical" evidence="1">
    <location>
        <begin position="32"/>
        <end position="57"/>
    </location>
</feature>
<organism evidence="2 3">
    <name type="scientific">Fructobacillus cardui</name>
    <dbReference type="NCBI Taxonomy" id="2893170"/>
    <lineage>
        <taxon>Bacteria</taxon>
        <taxon>Bacillati</taxon>
        <taxon>Bacillota</taxon>
        <taxon>Bacilli</taxon>
        <taxon>Lactobacillales</taxon>
        <taxon>Lactobacillaceae</taxon>
        <taxon>Fructobacillus</taxon>
    </lineage>
</organism>
<gene>
    <name evidence="2" type="ORF">R82641_BJNNKPBH_01108</name>
</gene>
<accession>A0ABN9YV78</accession>
<dbReference type="EMBL" id="CAUZLY010000009">
    <property type="protein sequence ID" value="CAK1248278.1"/>
    <property type="molecule type" value="Genomic_DNA"/>
</dbReference>
<proteinExistence type="predicted"/>
<reference evidence="2 3" key="1">
    <citation type="submission" date="2023-10" db="EMBL/GenBank/DDBJ databases">
        <authorList>
            <person name="Botero Cardona J."/>
        </authorList>
    </citation>
    <scope>NUCLEOTIDE SEQUENCE [LARGE SCALE GENOMIC DNA]</scope>
    <source>
        <strain evidence="2 3">R-82641</strain>
    </source>
</reference>
<evidence type="ECO:0000313" key="2">
    <source>
        <dbReference type="EMBL" id="CAK1248278.1"/>
    </source>
</evidence>
<dbReference type="Proteomes" id="UP001314200">
    <property type="component" value="Unassembled WGS sequence"/>
</dbReference>
<keyword evidence="1" id="KW-0812">Transmembrane</keyword>
<name>A0ABN9YV78_9LACO</name>
<keyword evidence="1" id="KW-1133">Transmembrane helix</keyword>
<comment type="caution">
    <text evidence="2">The sequence shown here is derived from an EMBL/GenBank/DDBJ whole genome shotgun (WGS) entry which is preliminary data.</text>
</comment>
<evidence type="ECO:0000313" key="3">
    <source>
        <dbReference type="Proteomes" id="UP001314200"/>
    </source>
</evidence>
<feature type="transmembrane region" description="Helical" evidence="1">
    <location>
        <begin position="7"/>
        <end position="26"/>
    </location>
</feature>
<keyword evidence="3" id="KW-1185">Reference proteome</keyword>
<protein>
    <submittedName>
        <fullName evidence="2">Uncharacterized protein</fullName>
    </submittedName>
</protein>
<evidence type="ECO:0000256" key="1">
    <source>
        <dbReference type="SAM" id="Phobius"/>
    </source>
</evidence>
<keyword evidence="1" id="KW-0472">Membrane</keyword>
<sequence length="63" mass="7471">MKKFFKNFDYSATVTILLFVGVLKYIPMLHNIVLYIFVSFLLFVALKVVVEFIFSLFKRDSQK</sequence>